<dbReference type="GO" id="GO:0008137">
    <property type="term" value="F:NADH dehydrogenase (ubiquinone) activity"/>
    <property type="evidence" value="ECO:0007669"/>
    <property type="project" value="UniProtKB-EC"/>
</dbReference>
<organism evidence="12">
    <name type="scientific">Arge similis</name>
    <dbReference type="NCBI Taxonomy" id="621222"/>
    <lineage>
        <taxon>Eukaryota</taxon>
        <taxon>Metazoa</taxon>
        <taxon>Ecdysozoa</taxon>
        <taxon>Arthropoda</taxon>
        <taxon>Hexapoda</taxon>
        <taxon>Insecta</taxon>
        <taxon>Pterygota</taxon>
        <taxon>Neoptera</taxon>
        <taxon>Endopterygota</taxon>
        <taxon>Hymenoptera</taxon>
        <taxon>Tenthredinoidea</taxon>
        <taxon>Argidae</taxon>
        <taxon>Arge</taxon>
    </lineage>
</organism>
<gene>
    <name evidence="12" type="primary">nad4l</name>
</gene>
<evidence type="ECO:0000256" key="9">
    <source>
        <dbReference type="ARBA" id="ARBA00031586"/>
    </source>
</evidence>
<keyword evidence="12" id="KW-0496">Mitochondrion</keyword>
<protein>
    <recommendedName>
        <fullName evidence="3">NADH-ubiquinone oxidoreductase chain 4L</fullName>
    </recommendedName>
    <alternativeName>
        <fullName evidence="9">NADH dehydrogenase subunit 4L</fullName>
    </alternativeName>
</protein>
<dbReference type="EMBL" id="MG923484">
    <property type="protein sequence ID" value="AZL93099.1"/>
    <property type="molecule type" value="Genomic_DNA"/>
</dbReference>
<comment type="catalytic activity">
    <reaction evidence="10">
        <text>a ubiquinone + NADH + 5 H(+)(in) = a ubiquinol + NAD(+) + 4 H(+)(out)</text>
        <dbReference type="Rhea" id="RHEA:29091"/>
        <dbReference type="Rhea" id="RHEA-COMP:9565"/>
        <dbReference type="Rhea" id="RHEA-COMP:9566"/>
        <dbReference type="ChEBI" id="CHEBI:15378"/>
        <dbReference type="ChEBI" id="CHEBI:16389"/>
        <dbReference type="ChEBI" id="CHEBI:17976"/>
        <dbReference type="ChEBI" id="CHEBI:57540"/>
        <dbReference type="ChEBI" id="CHEBI:57945"/>
        <dbReference type="EC" id="7.1.1.2"/>
    </reaction>
</comment>
<geneLocation type="mitochondrion" evidence="12"/>
<keyword evidence="7" id="KW-0520">NAD</keyword>
<reference evidence="12" key="1">
    <citation type="journal article" date="2018" name="Mol. Phylogenet. Evol.">
        <title>Mitochondrial phylogenomics of the Hymenoptera.</title>
        <authorList>
            <person name="Tang P."/>
            <person name="Zhu J.C."/>
            <person name="Zheng B.Y."/>
            <person name="Wei S.J."/>
            <person name="Sharkey M."/>
            <person name="Chen X.X."/>
            <person name="Vogler A.P."/>
        </authorList>
    </citation>
    <scope>NUCLEOTIDE SEQUENCE</scope>
</reference>
<evidence type="ECO:0000256" key="10">
    <source>
        <dbReference type="ARBA" id="ARBA00049551"/>
    </source>
</evidence>
<dbReference type="InterPro" id="IPR039428">
    <property type="entry name" value="NUOK/Mnh_C1-like"/>
</dbReference>
<evidence type="ECO:0000256" key="5">
    <source>
        <dbReference type="ARBA" id="ARBA00022967"/>
    </source>
</evidence>
<keyword evidence="8 11" id="KW-0472">Membrane</keyword>
<dbReference type="Gene3D" id="1.10.287.3510">
    <property type="match status" value="1"/>
</dbReference>
<keyword evidence="4 11" id="KW-0812">Transmembrane</keyword>
<evidence type="ECO:0000256" key="11">
    <source>
        <dbReference type="SAM" id="Phobius"/>
    </source>
</evidence>
<dbReference type="GO" id="GO:0016020">
    <property type="term" value="C:membrane"/>
    <property type="evidence" value="ECO:0007669"/>
    <property type="project" value="UniProtKB-SubCell"/>
</dbReference>
<accession>A0A3S5HLN2</accession>
<keyword evidence="5" id="KW-1278">Translocase</keyword>
<evidence type="ECO:0000256" key="6">
    <source>
        <dbReference type="ARBA" id="ARBA00022989"/>
    </source>
</evidence>
<evidence type="ECO:0000256" key="7">
    <source>
        <dbReference type="ARBA" id="ARBA00023027"/>
    </source>
</evidence>
<evidence type="ECO:0000256" key="8">
    <source>
        <dbReference type="ARBA" id="ARBA00023136"/>
    </source>
</evidence>
<comment type="similarity">
    <text evidence="2">Belongs to the complex I subunit 4L family.</text>
</comment>
<dbReference type="Pfam" id="PF00420">
    <property type="entry name" value="Oxidored_q2"/>
    <property type="match status" value="1"/>
</dbReference>
<dbReference type="AlphaFoldDB" id="A0A3S5HLN2"/>
<evidence type="ECO:0000256" key="4">
    <source>
        <dbReference type="ARBA" id="ARBA00022692"/>
    </source>
</evidence>
<evidence type="ECO:0000256" key="1">
    <source>
        <dbReference type="ARBA" id="ARBA00004141"/>
    </source>
</evidence>
<feature type="transmembrane region" description="Helical" evidence="11">
    <location>
        <begin position="30"/>
        <end position="53"/>
    </location>
</feature>
<feature type="transmembrane region" description="Helical" evidence="11">
    <location>
        <begin position="59"/>
        <end position="83"/>
    </location>
</feature>
<evidence type="ECO:0000313" key="12">
    <source>
        <dbReference type="EMBL" id="AZL93099.1"/>
    </source>
</evidence>
<evidence type="ECO:0000256" key="3">
    <source>
        <dbReference type="ARBA" id="ARBA00016612"/>
    </source>
</evidence>
<comment type="subcellular location">
    <subcellularLocation>
        <location evidence="1">Membrane</location>
        <topology evidence="1">Multi-pass membrane protein</topology>
    </subcellularLocation>
</comment>
<evidence type="ECO:0000256" key="2">
    <source>
        <dbReference type="ARBA" id="ARBA00010519"/>
    </source>
</evidence>
<feature type="transmembrane region" description="Helical" evidence="11">
    <location>
        <begin position="6"/>
        <end position="23"/>
    </location>
</feature>
<sequence length="98" mass="11703">MLEIFLLLIFLMIMFFCGFYSFCLNYNHLLLILLSLEFVMMSLYFLLILYLMWFSLEFYLGLFFLVMTVCEGALGLSLLVNLIRSFGSDYCKSFMMLW</sequence>
<keyword evidence="6 11" id="KW-1133">Transmembrane helix</keyword>
<name>A0A3S5HLN2_9HYME</name>
<proteinExistence type="inferred from homology"/>